<comment type="caution">
    <text evidence="1">The sequence shown here is derived from an EMBL/GenBank/DDBJ whole genome shotgun (WGS) entry which is preliminary data.</text>
</comment>
<dbReference type="Proteomes" id="UP000297445">
    <property type="component" value="Unassembled WGS sequence"/>
</dbReference>
<gene>
    <name evidence="1" type="ORF">E2R16_04865</name>
</gene>
<dbReference type="RefSeq" id="WP_134261952.1">
    <property type="nucleotide sequence ID" value="NZ_SNSA01000002.1"/>
</dbReference>
<evidence type="ECO:0000313" key="1">
    <source>
        <dbReference type="EMBL" id="TEU29049.1"/>
    </source>
</evidence>
<dbReference type="AlphaFoldDB" id="A0A5E9PN03"/>
<dbReference type="EMBL" id="SNSA01000002">
    <property type="protein sequence ID" value="TEU29049.1"/>
    <property type="molecule type" value="Genomic_DNA"/>
</dbReference>
<protein>
    <submittedName>
        <fullName evidence="1">Uncharacterized protein</fullName>
    </submittedName>
</protein>
<name>A0A5E9PN03_9GAMM</name>
<proteinExistence type="predicted"/>
<organism evidence="1 2">
    <name type="scientific">Acinetobacter seifertii</name>
    <dbReference type="NCBI Taxonomy" id="1530123"/>
    <lineage>
        <taxon>Bacteria</taxon>
        <taxon>Pseudomonadati</taxon>
        <taxon>Pseudomonadota</taxon>
        <taxon>Gammaproteobacteria</taxon>
        <taxon>Moraxellales</taxon>
        <taxon>Moraxellaceae</taxon>
        <taxon>Acinetobacter</taxon>
        <taxon>Acinetobacter calcoaceticus/baumannii complex</taxon>
    </lineage>
</organism>
<evidence type="ECO:0000313" key="2">
    <source>
        <dbReference type="Proteomes" id="UP000297445"/>
    </source>
</evidence>
<accession>A0A5E9PN03</accession>
<reference evidence="1 2" key="1">
    <citation type="submission" date="2019-03" db="EMBL/GenBank/DDBJ databases">
        <title>Draft genome sequence of an environmental Acinetobacter seifertii from Brazil.</title>
        <authorList>
            <person name="Furlan J.P.R."/>
            <person name="Stehling E.G."/>
        </authorList>
    </citation>
    <scope>NUCLEOTIDE SEQUENCE [LARGE SCALE GENOMIC DNA]</scope>
    <source>
        <strain evidence="1 2">SAb133</strain>
    </source>
</reference>
<sequence length="109" mass="12071">MDGQTAAEILLDQIQVLENTQHYVEGLLPKDYDKNMKRLATLNETIAKLQKVYDKTLIIGLNLINQDLENSVNALKAYNDALDNDVAEIAMVTQIIKFLAQAILVAGGI</sequence>